<protein>
    <submittedName>
        <fullName evidence="2">Uncharacterized protein</fullName>
    </submittedName>
</protein>
<feature type="coiled-coil region" evidence="1">
    <location>
        <begin position="150"/>
        <end position="205"/>
    </location>
</feature>
<name>A0A0E0FCB5_9ORYZ</name>
<evidence type="ECO:0000256" key="1">
    <source>
        <dbReference type="SAM" id="Coils"/>
    </source>
</evidence>
<dbReference type="Gramene" id="OMERI12G08920.1">
    <property type="protein sequence ID" value="OMERI12G08920.1"/>
    <property type="gene ID" value="OMERI12G08920"/>
</dbReference>
<keyword evidence="1" id="KW-0175">Coiled coil</keyword>
<organism evidence="2">
    <name type="scientific">Oryza meridionalis</name>
    <dbReference type="NCBI Taxonomy" id="40149"/>
    <lineage>
        <taxon>Eukaryota</taxon>
        <taxon>Viridiplantae</taxon>
        <taxon>Streptophyta</taxon>
        <taxon>Embryophyta</taxon>
        <taxon>Tracheophyta</taxon>
        <taxon>Spermatophyta</taxon>
        <taxon>Magnoliopsida</taxon>
        <taxon>Liliopsida</taxon>
        <taxon>Poales</taxon>
        <taxon>Poaceae</taxon>
        <taxon>BOP clade</taxon>
        <taxon>Oryzoideae</taxon>
        <taxon>Oryzeae</taxon>
        <taxon>Oryzinae</taxon>
        <taxon>Oryza</taxon>
    </lineage>
</organism>
<reference evidence="2" key="2">
    <citation type="submission" date="2018-05" db="EMBL/GenBank/DDBJ databases">
        <title>OmerRS3 (Oryza meridionalis Reference Sequence Version 3).</title>
        <authorList>
            <person name="Zhang J."/>
            <person name="Kudrna D."/>
            <person name="Lee S."/>
            <person name="Talag J."/>
            <person name="Welchert J."/>
            <person name="Wing R.A."/>
        </authorList>
    </citation>
    <scope>NUCLEOTIDE SEQUENCE [LARGE SCALE GENOMIC DNA]</scope>
    <source>
        <strain evidence="2">cv. OR44</strain>
    </source>
</reference>
<keyword evidence="3" id="KW-1185">Reference proteome</keyword>
<dbReference type="EnsemblPlants" id="OMERI12G08920.1">
    <property type="protein sequence ID" value="OMERI12G08920.1"/>
    <property type="gene ID" value="OMERI12G08920"/>
</dbReference>
<dbReference type="HOGENOM" id="CLU_079488_1_0_1"/>
<dbReference type="AlphaFoldDB" id="A0A0E0FCB5"/>
<sequence length="305" mass="33479">MAAAAREDIHPATMVYIRHLVEVFRTTSFHDACYDQNYMGSDADIFRHRPGTTAVPDDVGGALDAIEEILRKGSPTLAADERLDILYNRTLQEEKVDAVEDAIASMEAQVAGERGTVDAKKLRLKAVRAAVAEYRDGLAALMTTVDGVEEQEATAAVMSLLERLDAAQSEEAALSADVDGFDGLVEQLAAARERLVEEKARLDAIPVPSGDHRKDDVIVFRAADRFNRSVRSEEAALSADVDGFDGLVEQLAAARERLVEEKARLDAIPVPSGDHRKDDVIVFRAADRFNRSVRVLREFIAQYDA</sequence>
<proteinExistence type="predicted"/>
<evidence type="ECO:0000313" key="3">
    <source>
        <dbReference type="Proteomes" id="UP000008021"/>
    </source>
</evidence>
<reference evidence="2" key="1">
    <citation type="submission" date="2015-04" db="UniProtKB">
        <authorList>
            <consortium name="EnsemblPlants"/>
        </authorList>
    </citation>
    <scope>IDENTIFICATION</scope>
</reference>
<accession>A0A0E0FCB5</accession>
<evidence type="ECO:0000313" key="2">
    <source>
        <dbReference type="EnsemblPlants" id="OMERI12G08920.1"/>
    </source>
</evidence>
<dbReference type="Proteomes" id="UP000008021">
    <property type="component" value="Chromosome 12"/>
</dbReference>